<keyword evidence="1" id="KW-0378">Hydrolase</keyword>
<keyword evidence="4" id="KW-0472">Membrane</keyword>
<feature type="transmembrane region" description="Helical" evidence="4">
    <location>
        <begin position="12"/>
        <end position="32"/>
    </location>
</feature>
<organism evidence="6">
    <name type="scientific">marine sediment metagenome</name>
    <dbReference type="NCBI Taxonomy" id="412755"/>
    <lineage>
        <taxon>unclassified sequences</taxon>
        <taxon>metagenomes</taxon>
        <taxon>ecological metagenomes</taxon>
    </lineage>
</organism>
<keyword evidence="3" id="KW-0443">Lipid metabolism</keyword>
<dbReference type="Gene3D" id="3.40.1090.10">
    <property type="entry name" value="Cytosolic phospholipase A2 catalytic domain"/>
    <property type="match status" value="1"/>
</dbReference>
<evidence type="ECO:0000256" key="2">
    <source>
        <dbReference type="ARBA" id="ARBA00022963"/>
    </source>
</evidence>
<evidence type="ECO:0000313" key="6">
    <source>
        <dbReference type="EMBL" id="KKM77631.1"/>
    </source>
</evidence>
<dbReference type="InterPro" id="IPR050301">
    <property type="entry name" value="NTE"/>
</dbReference>
<keyword evidence="4" id="KW-1133">Transmembrane helix</keyword>
<evidence type="ECO:0000259" key="5">
    <source>
        <dbReference type="Pfam" id="PF01734"/>
    </source>
</evidence>
<dbReference type="EMBL" id="LAZR01008614">
    <property type="protein sequence ID" value="KKM77631.1"/>
    <property type="molecule type" value="Genomic_DNA"/>
</dbReference>
<gene>
    <name evidence="6" type="ORF">LCGC14_1368030</name>
</gene>
<feature type="transmembrane region" description="Helical" evidence="4">
    <location>
        <begin position="506"/>
        <end position="525"/>
    </location>
</feature>
<keyword evidence="2" id="KW-0442">Lipid degradation</keyword>
<reference evidence="6" key="1">
    <citation type="journal article" date="2015" name="Nature">
        <title>Complex archaea that bridge the gap between prokaryotes and eukaryotes.</title>
        <authorList>
            <person name="Spang A."/>
            <person name="Saw J.H."/>
            <person name="Jorgensen S.L."/>
            <person name="Zaremba-Niedzwiedzka K."/>
            <person name="Martijn J."/>
            <person name="Lind A.E."/>
            <person name="van Eijk R."/>
            <person name="Schleper C."/>
            <person name="Guy L."/>
            <person name="Ettema T.J."/>
        </authorList>
    </citation>
    <scope>NUCLEOTIDE SEQUENCE</scope>
</reference>
<dbReference type="InterPro" id="IPR016035">
    <property type="entry name" value="Acyl_Trfase/lysoPLipase"/>
</dbReference>
<feature type="transmembrane region" description="Helical" evidence="4">
    <location>
        <begin position="38"/>
        <end position="60"/>
    </location>
</feature>
<dbReference type="PANTHER" id="PTHR14226">
    <property type="entry name" value="NEUROPATHY TARGET ESTERASE/SWISS CHEESE D.MELANOGASTER"/>
    <property type="match status" value="1"/>
</dbReference>
<dbReference type="SUPFAM" id="SSF52151">
    <property type="entry name" value="FabD/lysophospholipase-like"/>
    <property type="match status" value="1"/>
</dbReference>
<feature type="transmembrane region" description="Helical" evidence="4">
    <location>
        <begin position="537"/>
        <end position="555"/>
    </location>
</feature>
<dbReference type="Pfam" id="PF01734">
    <property type="entry name" value="Patatin"/>
    <property type="match status" value="1"/>
</dbReference>
<protein>
    <recommendedName>
        <fullName evidence="5">PNPLA domain-containing protein</fullName>
    </recommendedName>
</protein>
<dbReference type="GO" id="GO:0016042">
    <property type="term" value="P:lipid catabolic process"/>
    <property type="evidence" value="ECO:0007669"/>
    <property type="project" value="UniProtKB-KW"/>
</dbReference>
<sequence length="573" mass="64771">MAESKDNNIRKGLALSGGGFRASFFHIGVLAHLAEIGWLHDIDVISTVSGGSIVGALYYLHLKKLFESKHDTQIKPQDYIDVVDAVEKEFFAGVQENIRTKTFADLAGNRKMFQKNYSRSDRIGELYEEILYKSFMKSTQERIYMSDLKIKPEGFPESQDFKPLTDNGDRTNKVPILLLNATSLNTGHNWQFTATWMGEPPRGYGDIDKNMRLRRLYYREAPRERLENLPLGVAVAASAGVPGLFPPMAVSELYDDITVQLVDGGVHDNLGNEGLYHAGCNYIICSDASGQMDDDKDPGDGILPVLLRSNSILMDRVREATLVAKKSETSEKLKAFKYVHLKRGLLKPDITWSRGKDKDGQVQVKDTGGITGYGVDREVQRLLSNIRTDLDSFSEVEAYSLILSGYLMTEEEFNNDQTTGDKKCKFHNKPGLTTLKQLMEKPDQRYIRQLEVAGSRFLKAFKLVPWLKGVGLCAIVVLAAVIFWLLYPHLNSPVPGVEYLKTWKTLIVALVTAVITVFIRQIPGIRWIYYYRIVKNVFLQVWIASFGFLFARFHLSVVDPEFKKQGELTRLSQ</sequence>
<feature type="transmembrane region" description="Helical" evidence="4">
    <location>
        <begin position="466"/>
        <end position="486"/>
    </location>
</feature>
<feature type="domain" description="PNPLA" evidence="5">
    <location>
        <begin position="13"/>
        <end position="270"/>
    </location>
</feature>
<evidence type="ECO:0000256" key="1">
    <source>
        <dbReference type="ARBA" id="ARBA00022801"/>
    </source>
</evidence>
<keyword evidence="4" id="KW-0812">Transmembrane</keyword>
<proteinExistence type="predicted"/>
<evidence type="ECO:0000256" key="3">
    <source>
        <dbReference type="ARBA" id="ARBA00023098"/>
    </source>
</evidence>
<dbReference type="GO" id="GO:0016787">
    <property type="term" value="F:hydrolase activity"/>
    <property type="evidence" value="ECO:0007669"/>
    <property type="project" value="UniProtKB-KW"/>
</dbReference>
<name>A0A0F9KS52_9ZZZZ</name>
<dbReference type="AlphaFoldDB" id="A0A0F9KS52"/>
<comment type="caution">
    <text evidence="6">The sequence shown here is derived from an EMBL/GenBank/DDBJ whole genome shotgun (WGS) entry which is preliminary data.</text>
</comment>
<accession>A0A0F9KS52</accession>
<dbReference type="InterPro" id="IPR002641">
    <property type="entry name" value="PNPLA_dom"/>
</dbReference>
<evidence type="ECO:0000256" key="4">
    <source>
        <dbReference type="SAM" id="Phobius"/>
    </source>
</evidence>
<dbReference type="PANTHER" id="PTHR14226:SF78">
    <property type="entry name" value="SLR0060 PROTEIN"/>
    <property type="match status" value="1"/>
</dbReference>